<name>A0A7S1S8M7_ALECA</name>
<reference evidence="2" key="1">
    <citation type="submission" date="2021-01" db="EMBL/GenBank/DDBJ databases">
        <authorList>
            <person name="Corre E."/>
            <person name="Pelletier E."/>
            <person name="Niang G."/>
            <person name="Scheremetjew M."/>
            <person name="Finn R."/>
            <person name="Kale V."/>
            <person name="Holt S."/>
            <person name="Cochrane G."/>
            <person name="Meng A."/>
            <person name="Brown T."/>
            <person name="Cohen L."/>
        </authorList>
    </citation>
    <scope>NUCLEOTIDE SEQUENCE</scope>
    <source>
        <strain evidence="2">OF101</strain>
    </source>
</reference>
<organism evidence="2">
    <name type="scientific">Alexandrium catenella</name>
    <name type="common">Red tide dinoflagellate</name>
    <name type="synonym">Gonyaulax catenella</name>
    <dbReference type="NCBI Taxonomy" id="2925"/>
    <lineage>
        <taxon>Eukaryota</taxon>
        <taxon>Sar</taxon>
        <taxon>Alveolata</taxon>
        <taxon>Dinophyceae</taxon>
        <taxon>Gonyaulacales</taxon>
        <taxon>Pyrocystaceae</taxon>
        <taxon>Alexandrium</taxon>
    </lineage>
</organism>
<gene>
    <name evidence="2" type="ORF">ACAT0790_LOCUS64597</name>
</gene>
<evidence type="ECO:0000256" key="1">
    <source>
        <dbReference type="SAM" id="MobiDB-lite"/>
    </source>
</evidence>
<dbReference type="EMBL" id="HBGE01108341">
    <property type="protein sequence ID" value="CAD9187823.1"/>
    <property type="molecule type" value="Transcribed_RNA"/>
</dbReference>
<protein>
    <recommendedName>
        <fullName evidence="3">PDZ domain-containing protein</fullName>
    </recommendedName>
</protein>
<sequence>MGGNCCADSHNREGENVNVRGVGAKSVMVQDGEEMYANTPEDFDDPESLLRTAPKDPLDGRAKPRKVKVGLEYAITISERNGLKLGIDTCSSKFYPALTIIKVKSDGLIGAWNKSHPDCEVKVGDDLVEVNGERADKDKICQLLAKAARLELKLQRNE</sequence>
<dbReference type="AlphaFoldDB" id="A0A7S1S8M7"/>
<proteinExistence type="predicted"/>
<evidence type="ECO:0000313" key="2">
    <source>
        <dbReference type="EMBL" id="CAD9187823.1"/>
    </source>
</evidence>
<feature type="region of interest" description="Disordered" evidence="1">
    <location>
        <begin position="31"/>
        <end position="61"/>
    </location>
</feature>
<evidence type="ECO:0008006" key="3">
    <source>
        <dbReference type="Google" id="ProtNLM"/>
    </source>
</evidence>
<accession>A0A7S1S8M7</accession>